<feature type="compositionally biased region" description="Basic residues" evidence="1">
    <location>
        <begin position="20"/>
        <end position="33"/>
    </location>
</feature>
<feature type="region of interest" description="Disordered" evidence="1">
    <location>
        <begin position="311"/>
        <end position="353"/>
    </location>
</feature>
<feature type="compositionally biased region" description="Low complexity" evidence="1">
    <location>
        <begin position="435"/>
        <end position="450"/>
    </location>
</feature>
<comment type="caution">
    <text evidence="2">The sequence shown here is derived from an EMBL/GenBank/DDBJ whole genome shotgun (WGS) entry which is preliminary data.</text>
</comment>
<proteinExistence type="predicted"/>
<accession>A0A9W4MKQ9</accession>
<sequence length="483" mass="52347">MRLRGAGRVQAAVAEEGRVERRKRPVQQRRRLRRQAEREQAESLLGGQFRRVQPVQPGRPLLRARRRQLPLRLRRGPPEGALGAGRRMRPGEPGRGQRAHLRGSAARRAYRGLRRGHRVPRPVRDHRLECQTAPHRDRQRAVPRAVREPKRRQIVPLGGSVAPGVGGRPAAELRQVGGDPQQPPLRGPPAAPWPAAPQQPADQPQVGLDPVAYGRAAEPVVQLPKARHAGLQPVQHRPVHRVGVGAGLRRHLLAGTRTAVPGVLRPGRVPVGDGVEQRLLVGDRETPRVGRRVVEHAGKCRQAAFRRPGQPVGHAAVCGQPARPGAGVDIPRGDAERTGQRPLAVGLGDDTPVLPAPHLLPPGGHRHPERPRVLGYHPGDVLVAPAVSAPHVGQRMCRRGGVLACHVCAVHSPVPAAPPTPAPTSLRNRQFEYQSGSGPRSESRESAPPAFQTDATLRDYSKTTGPHLSPTAANRLAMRDHMT</sequence>
<feature type="compositionally biased region" description="Basic residues" evidence="1">
    <location>
        <begin position="108"/>
        <end position="121"/>
    </location>
</feature>
<evidence type="ECO:0000313" key="3">
    <source>
        <dbReference type="Proteomes" id="UP001153328"/>
    </source>
</evidence>
<keyword evidence="3" id="KW-1185">Reference proteome</keyword>
<dbReference type="AlphaFoldDB" id="A0A9W4MKQ9"/>
<gene>
    <name evidence="2" type="ORF">SBRY_70397</name>
</gene>
<feature type="region of interest" description="Disordered" evidence="1">
    <location>
        <begin position="156"/>
        <end position="205"/>
    </location>
</feature>
<dbReference type="Proteomes" id="UP001153328">
    <property type="component" value="Unassembled WGS sequence"/>
</dbReference>
<feature type="region of interest" description="Disordered" evidence="1">
    <location>
        <begin position="1"/>
        <end position="42"/>
    </location>
</feature>
<organism evidence="2 3">
    <name type="scientific">Actinacidiphila bryophytorum</name>
    <dbReference type="NCBI Taxonomy" id="1436133"/>
    <lineage>
        <taxon>Bacteria</taxon>
        <taxon>Bacillati</taxon>
        <taxon>Actinomycetota</taxon>
        <taxon>Actinomycetes</taxon>
        <taxon>Kitasatosporales</taxon>
        <taxon>Streptomycetaceae</taxon>
        <taxon>Actinacidiphila</taxon>
    </lineage>
</organism>
<protein>
    <submittedName>
        <fullName evidence="2">Beta-carotene ketolase</fullName>
    </submittedName>
</protein>
<evidence type="ECO:0000256" key="1">
    <source>
        <dbReference type="SAM" id="MobiDB-lite"/>
    </source>
</evidence>
<feature type="region of interest" description="Disordered" evidence="1">
    <location>
        <begin position="74"/>
        <end position="124"/>
    </location>
</feature>
<name>A0A9W4MKQ9_9ACTN</name>
<feature type="region of interest" description="Disordered" evidence="1">
    <location>
        <begin position="416"/>
        <end position="450"/>
    </location>
</feature>
<feature type="compositionally biased region" description="Pro residues" evidence="1">
    <location>
        <begin position="181"/>
        <end position="197"/>
    </location>
</feature>
<dbReference type="EMBL" id="CAJVAX010000021">
    <property type="protein sequence ID" value="CAG7656228.1"/>
    <property type="molecule type" value="Genomic_DNA"/>
</dbReference>
<evidence type="ECO:0000313" key="2">
    <source>
        <dbReference type="EMBL" id="CAG7656228.1"/>
    </source>
</evidence>
<reference evidence="2" key="1">
    <citation type="submission" date="2021-06" db="EMBL/GenBank/DDBJ databases">
        <authorList>
            <person name="Arsene-Ploetze F."/>
        </authorList>
    </citation>
    <scope>NUCLEOTIDE SEQUENCE</scope>
    <source>
        <strain evidence="2">SBRY1</strain>
    </source>
</reference>